<protein>
    <recommendedName>
        <fullName evidence="3">DUF559 domain-containing protein</fullName>
    </recommendedName>
</protein>
<dbReference type="Proteomes" id="UP000307808">
    <property type="component" value="Unassembled WGS sequence"/>
</dbReference>
<accession>A0A4U2YT32</accession>
<comment type="caution">
    <text evidence="1">The sequence shown here is derived from an EMBL/GenBank/DDBJ whole genome shotgun (WGS) entry which is preliminary data.</text>
</comment>
<proteinExistence type="predicted"/>
<dbReference type="AlphaFoldDB" id="A0A4U2YT32"/>
<name>A0A4U2YT32_9ACTN</name>
<evidence type="ECO:0008006" key="3">
    <source>
        <dbReference type="Google" id="ProtNLM"/>
    </source>
</evidence>
<sequence>MEVRLTRSGEHAGGDWVRVTHGAHRRRDADDPFLSDLQAWFRVLPTSSRFTHLTAARLWGLWLPPLPAGLPVVVACDPSRSRPRRLGLSVVRPTRLEAASTVAGLPVDPVEVALLAACRDVGDLDALVLVDSALRAGLTTPAALLRVAATRTRGAPRLRRVLGLADGRAESPWETMLRALHHHVAASVEPQFEVVDERGSFVARGDLRLSGHRVLHEYDGGVHLTVDQQRSDLRRARRLTSAGWVRRGYTSEDVLHRAVGVLRDIDDTLGRTHDPRRIRAWHDELRTSCFTSAGRATLQARLAT</sequence>
<gene>
    <name evidence="1" type="ORF">FC770_05840</name>
</gene>
<dbReference type="OrthoDB" id="3173471at2"/>
<dbReference type="RefSeq" id="WP_137065096.1">
    <property type="nucleotide sequence ID" value="NZ_CP040748.1"/>
</dbReference>
<evidence type="ECO:0000313" key="2">
    <source>
        <dbReference type="Proteomes" id="UP000307808"/>
    </source>
</evidence>
<dbReference type="EMBL" id="SZPY01000001">
    <property type="protein sequence ID" value="TKI64638.1"/>
    <property type="molecule type" value="Genomic_DNA"/>
</dbReference>
<reference evidence="1 2" key="1">
    <citation type="submission" date="2019-04" db="EMBL/GenBank/DDBJ databases">
        <authorList>
            <person name="Dong K."/>
        </authorList>
    </citation>
    <scope>NUCLEOTIDE SEQUENCE [LARGE SCALE GENOMIC DNA]</scope>
    <source>
        <strain evidence="2">dk3543</strain>
    </source>
</reference>
<evidence type="ECO:0000313" key="1">
    <source>
        <dbReference type="EMBL" id="TKI64638.1"/>
    </source>
</evidence>
<keyword evidence="2" id="KW-1185">Reference proteome</keyword>
<organism evidence="1 2">
    <name type="scientific">Nocardioides jishulii</name>
    <dbReference type="NCBI Taxonomy" id="2575440"/>
    <lineage>
        <taxon>Bacteria</taxon>
        <taxon>Bacillati</taxon>
        <taxon>Actinomycetota</taxon>
        <taxon>Actinomycetes</taxon>
        <taxon>Propionibacteriales</taxon>
        <taxon>Nocardioidaceae</taxon>
        <taxon>Nocardioides</taxon>
    </lineage>
</organism>